<dbReference type="CDD" id="cd03124">
    <property type="entry name" value="alpha_CA_prokaryotic_like"/>
    <property type="match status" value="1"/>
</dbReference>
<dbReference type="InterPro" id="IPR018338">
    <property type="entry name" value="Carbonic_anhydrase_a-class_CS"/>
</dbReference>
<evidence type="ECO:0000256" key="2">
    <source>
        <dbReference type="ARBA" id="ARBA00002904"/>
    </source>
</evidence>
<evidence type="ECO:0000313" key="12">
    <source>
        <dbReference type="Proteomes" id="UP001280581"/>
    </source>
</evidence>
<dbReference type="AlphaFoldDB" id="A0AAN6M9Z8"/>
<dbReference type="InterPro" id="IPR041891">
    <property type="entry name" value="Alpha_CA_prokaryot-like"/>
</dbReference>
<dbReference type="InterPro" id="IPR001148">
    <property type="entry name" value="CA_dom"/>
</dbReference>
<comment type="similarity">
    <text evidence="3 9">Belongs to the alpha-carbonic anhydrase family.</text>
</comment>
<evidence type="ECO:0000256" key="8">
    <source>
        <dbReference type="ARBA" id="ARBA00048348"/>
    </source>
</evidence>
<evidence type="ECO:0000256" key="7">
    <source>
        <dbReference type="ARBA" id="ARBA00023239"/>
    </source>
</evidence>
<comment type="function">
    <text evidence="2 9">Reversible hydration of carbon dioxide.</text>
</comment>
<organism evidence="11 12">
    <name type="scientific">Pseudopithomyces chartarum</name>
    <dbReference type="NCBI Taxonomy" id="1892770"/>
    <lineage>
        <taxon>Eukaryota</taxon>
        <taxon>Fungi</taxon>
        <taxon>Dikarya</taxon>
        <taxon>Ascomycota</taxon>
        <taxon>Pezizomycotina</taxon>
        <taxon>Dothideomycetes</taxon>
        <taxon>Pleosporomycetidae</taxon>
        <taxon>Pleosporales</taxon>
        <taxon>Massarineae</taxon>
        <taxon>Didymosphaeriaceae</taxon>
        <taxon>Pseudopithomyces</taxon>
    </lineage>
</organism>
<comment type="caution">
    <text evidence="11">The sequence shown here is derived from an EMBL/GenBank/DDBJ whole genome shotgun (WGS) entry which is preliminary data.</text>
</comment>
<dbReference type="Pfam" id="PF00194">
    <property type="entry name" value="Carb_anhydrase"/>
    <property type="match status" value="2"/>
</dbReference>
<dbReference type="PROSITE" id="PS51257">
    <property type="entry name" value="PROKAR_LIPOPROTEIN"/>
    <property type="match status" value="1"/>
</dbReference>
<dbReference type="PROSITE" id="PS00162">
    <property type="entry name" value="ALPHA_CA_1"/>
    <property type="match status" value="1"/>
</dbReference>
<comment type="cofactor">
    <cofactor evidence="1 9">
        <name>Zn(2+)</name>
        <dbReference type="ChEBI" id="CHEBI:29105"/>
    </cofactor>
</comment>
<evidence type="ECO:0000259" key="10">
    <source>
        <dbReference type="PROSITE" id="PS51144"/>
    </source>
</evidence>
<dbReference type="SMART" id="SM01057">
    <property type="entry name" value="Carb_anhydrase"/>
    <property type="match status" value="1"/>
</dbReference>
<dbReference type="EMBL" id="WVTA01000001">
    <property type="protein sequence ID" value="KAK3217366.1"/>
    <property type="molecule type" value="Genomic_DNA"/>
</dbReference>
<evidence type="ECO:0000256" key="3">
    <source>
        <dbReference type="ARBA" id="ARBA00010718"/>
    </source>
</evidence>
<keyword evidence="6 9" id="KW-0862">Zinc</keyword>
<dbReference type="PANTHER" id="PTHR18952">
    <property type="entry name" value="CARBONIC ANHYDRASE"/>
    <property type="match status" value="1"/>
</dbReference>
<comment type="catalytic activity">
    <reaction evidence="8 9">
        <text>hydrogencarbonate + H(+) = CO2 + H2O</text>
        <dbReference type="Rhea" id="RHEA:10748"/>
        <dbReference type="ChEBI" id="CHEBI:15377"/>
        <dbReference type="ChEBI" id="CHEBI:15378"/>
        <dbReference type="ChEBI" id="CHEBI:16526"/>
        <dbReference type="ChEBI" id="CHEBI:17544"/>
        <dbReference type="EC" id="4.2.1.1"/>
    </reaction>
</comment>
<proteinExistence type="inferred from homology"/>
<dbReference type="SUPFAM" id="SSF51069">
    <property type="entry name" value="Carbonic anhydrase"/>
    <property type="match status" value="1"/>
</dbReference>
<dbReference type="Gene3D" id="3.10.200.10">
    <property type="entry name" value="Alpha carbonic anhydrase"/>
    <property type="match status" value="1"/>
</dbReference>
<keyword evidence="5 9" id="KW-0479">Metal-binding</keyword>
<dbReference type="GO" id="GO:0008270">
    <property type="term" value="F:zinc ion binding"/>
    <property type="evidence" value="ECO:0007669"/>
    <property type="project" value="UniProtKB-UniRule"/>
</dbReference>
<sequence>MFFKSLLVAGTASASCLHGIYKREEGAAIELPNFGYEDTRGPLNWAALAPENEACKAGKNQSPINIDSSVSYATEKPIIEIPQQAVEFENLNTTIEVVVNGTTTFGGNQFELAQFHIHTPSEHRINREYFPLEVHMVHKGIGKSSIFPPRHPPYPTPALIPSYDPYLKLTPPPADPTQLVVLALMFELCTQSSDPIIAGITPHLDAIREPGSHTTIESGIDFSGVLSIVESSNIFQYSGSLTTPPCSEGVTFLAVETPLKINVPDFNAIKKLVKYNSRLSQNTLGSDNIIEVAAIGMETCANNGTVPVFGGNSTAPVPVVEEEATPVEGAPEAGSTITITEISGSPLPTDSHYAGVVQRGMRFRQ</sequence>
<accession>A0AAN6M9Z8</accession>
<dbReference type="PANTHER" id="PTHR18952:SF265">
    <property type="entry name" value="CARBONIC ANHYDRASE"/>
    <property type="match status" value="1"/>
</dbReference>
<dbReference type="InterPro" id="IPR023561">
    <property type="entry name" value="Carbonic_anhydrase_a-class"/>
</dbReference>
<evidence type="ECO:0000256" key="6">
    <source>
        <dbReference type="ARBA" id="ARBA00022833"/>
    </source>
</evidence>
<gene>
    <name evidence="11" type="ORF">GRF29_1g2856864</name>
</gene>
<dbReference type="Proteomes" id="UP001280581">
    <property type="component" value="Unassembled WGS sequence"/>
</dbReference>
<evidence type="ECO:0000256" key="5">
    <source>
        <dbReference type="ARBA" id="ARBA00022723"/>
    </source>
</evidence>
<protein>
    <recommendedName>
        <fullName evidence="4 9">Carbonic anhydrase</fullName>
        <ecNumber evidence="4 9">4.2.1.1</ecNumber>
    </recommendedName>
</protein>
<dbReference type="InterPro" id="IPR036398">
    <property type="entry name" value="CA_dom_sf"/>
</dbReference>
<name>A0AAN6M9Z8_9PLEO</name>
<evidence type="ECO:0000256" key="9">
    <source>
        <dbReference type="RuleBase" id="RU367011"/>
    </source>
</evidence>
<dbReference type="PROSITE" id="PS51144">
    <property type="entry name" value="ALPHA_CA_2"/>
    <property type="match status" value="1"/>
</dbReference>
<keyword evidence="7 9" id="KW-0456">Lyase</keyword>
<reference evidence="11 12" key="1">
    <citation type="submission" date="2021-02" db="EMBL/GenBank/DDBJ databases">
        <title>Genome assembly of Pseudopithomyces chartarum.</title>
        <authorList>
            <person name="Jauregui R."/>
            <person name="Singh J."/>
            <person name="Voisey C."/>
        </authorList>
    </citation>
    <scope>NUCLEOTIDE SEQUENCE [LARGE SCALE GENOMIC DNA]</scope>
    <source>
        <strain evidence="11 12">AGR01</strain>
    </source>
</reference>
<feature type="domain" description="Alpha-carbonic anhydrase" evidence="10">
    <location>
        <begin position="32"/>
        <end position="294"/>
    </location>
</feature>
<evidence type="ECO:0000256" key="1">
    <source>
        <dbReference type="ARBA" id="ARBA00001947"/>
    </source>
</evidence>
<evidence type="ECO:0000256" key="4">
    <source>
        <dbReference type="ARBA" id="ARBA00012925"/>
    </source>
</evidence>
<keyword evidence="12" id="KW-1185">Reference proteome</keyword>
<dbReference type="GO" id="GO:0004089">
    <property type="term" value="F:carbonate dehydratase activity"/>
    <property type="evidence" value="ECO:0007669"/>
    <property type="project" value="UniProtKB-UniRule"/>
</dbReference>
<dbReference type="EC" id="4.2.1.1" evidence="4 9"/>
<evidence type="ECO:0000313" key="11">
    <source>
        <dbReference type="EMBL" id="KAK3217366.1"/>
    </source>
</evidence>